<sequence>MLEAVPTVYVNYAEVLEYDGVSWKSSYLMIPGTTLSITTSSKILIIRTDAASGKQPTTVLVDGVDYKPIRGTGVLWNTAILMLDGTPHKVEVTFSDVPPRQPILAFFALPGGSTTSPLNISSPPIPGFKTLGIRLVLLLRGGEFKNVVNKPFWVLNQTSITLLGESLQVVEAIVPFENVSLRGDFLKATYSYLYGIEARFGVRVQLPPYPEVFIFVNAPTHTNLSRFPANLIVGGPPKLLMTRFNATSISLDALVYPVSFNVAQPASLCGLTGVSFRVFSSEKSLGTSDSSVLVNGDNTTLLFRFFSSGLSLVDVIVTTPPPRFTLTPPIYTLTFTLLDRSGGKVRNAYYTIYSQGKIVASGLTRNGDAEVCPLPPGEYVILIYLAGNVIARTKIQVQGDSYLPIITNTTTVQITLLREGTESLLTNYTLMLEGNALSYNSSSSSGKAKIEGVIPGKYTFTVYIAQDKVYEGELEVTEAQNVFVFSLPIYQLRIQLLGALNQPIAGMPVVIYGSGIRKTLSTDIYGRVDAGFLPQGQYTVRVGDRAYNVTLVSDSFKSITLDIIAVVNGYIITTQYLELAALLVLIIIVVVVVRKIVKSLKREPSDIIEV</sequence>
<evidence type="ECO:0000256" key="1">
    <source>
        <dbReference type="SAM" id="Phobius"/>
    </source>
</evidence>
<accession>A0A0F7FHP5</accession>
<keyword evidence="1" id="KW-1133">Transmembrane helix</keyword>
<reference evidence="2 3" key="1">
    <citation type="journal article" date="2015" name="Stand. Genomic Sci.">
        <title>Complete genome sequence of and proposal of Thermofilum uzonense sp. nov. a novel hyperthermophilic crenarchaeon and emended description of the genus Thermofilum.</title>
        <authorList>
            <person name="Toshchakov S.V."/>
            <person name="Korzhenkov A.A."/>
            <person name="Samarov N.I."/>
            <person name="Mazunin I.O."/>
            <person name="Mozhey O.I."/>
            <person name="Shmyr I.S."/>
            <person name="Derbikova K.S."/>
            <person name="Taranov E.A."/>
            <person name="Dominova I.N."/>
            <person name="Bonch-Osmolovskaya E.A."/>
            <person name="Patrushev M.V."/>
            <person name="Podosokorskaya O.A."/>
            <person name="Kublanov I.V."/>
        </authorList>
    </citation>
    <scope>NUCLEOTIDE SEQUENCE [LARGE SCALE GENOMIC DNA]</scope>
    <source>
        <strain evidence="2 3">1807-2</strain>
    </source>
</reference>
<evidence type="ECO:0000313" key="2">
    <source>
        <dbReference type="EMBL" id="AKG38839.1"/>
    </source>
</evidence>
<dbReference type="HOGENOM" id="CLU_435243_0_0_2"/>
<proteinExistence type="predicted"/>
<name>A0A0F7FHP5_9CREN</name>
<feature type="transmembrane region" description="Helical" evidence="1">
    <location>
        <begin position="576"/>
        <end position="593"/>
    </location>
</feature>
<dbReference type="Proteomes" id="UP000067434">
    <property type="component" value="Chromosome"/>
</dbReference>
<organism evidence="2 3">
    <name type="scientific">Infirmifilum uzonense</name>
    <dbReference type="NCBI Taxonomy" id="1550241"/>
    <lineage>
        <taxon>Archaea</taxon>
        <taxon>Thermoproteota</taxon>
        <taxon>Thermoprotei</taxon>
        <taxon>Thermofilales</taxon>
        <taxon>Thermofilaceae</taxon>
        <taxon>Infirmifilum</taxon>
    </lineage>
</organism>
<dbReference type="AlphaFoldDB" id="A0A0F7FHP5"/>
<dbReference type="STRING" id="1550241.MA03_05575"/>
<gene>
    <name evidence="2" type="ORF">MA03_05575</name>
</gene>
<keyword evidence="3" id="KW-1185">Reference proteome</keyword>
<protein>
    <recommendedName>
        <fullName evidence="4">Carboxypeptidase regulatory-like domain-containing protein</fullName>
    </recommendedName>
</protein>
<dbReference type="EMBL" id="CP009961">
    <property type="protein sequence ID" value="AKG38839.1"/>
    <property type="molecule type" value="Genomic_DNA"/>
</dbReference>
<evidence type="ECO:0000313" key="3">
    <source>
        <dbReference type="Proteomes" id="UP000067434"/>
    </source>
</evidence>
<evidence type="ECO:0008006" key="4">
    <source>
        <dbReference type="Google" id="ProtNLM"/>
    </source>
</evidence>
<dbReference type="PATRIC" id="fig|1550241.5.peg.1169"/>
<keyword evidence="1" id="KW-0472">Membrane</keyword>
<keyword evidence="1" id="KW-0812">Transmembrane</keyword>
<dbReference type="KEGG" id="thf:MA03_05575"/>